<keyword evidence="5" id="KW-1185">Reference proteome</keyword>
<dbReference type="InterPro" id="IPR036291">
    <property type="entry name" value="NAD(P)-bd_dom_sf"/>
</dbReference>
<evidence type="ECO:0000256" key="3">
    <source>
        <dbReference type="ARBA" id="ARBA00023002"/>
    </source>
</evidence>
<dbReference type="InterPro" id="IPR002347">
    <property type="entry name" value="SDR_fam"/>
</dbReference>
<dbReference type="Proteomes" id="UP001465668">
    <property type="component" value="Unassembled WGS sequence"/>
</dbReference>
<gene>
    <name evidence="4" type="ORF">SCAR479_01310</name>
</gene>
<organism evidence="4 5">
    <name type="scientific">Seiridium cardinale</name>
    <dbReference type="NCBI Taxonomy" id="138064"/>
    <lineage>
        <taxon>Eukaryota</taxon>
        <taxon>Fungi</taxon>
        <taxon>Dikarya</taxon>
        <taxon>Ascomycota</taxon>
        <taxon>Pezizomycotina</taxon>
        <taxon>Sordariomycetes</taxon>
        <taxon>Xylariomycetidae</taxon>
        <taxon>Amphisphaeriales</taxon>
        <taxon>Sporocadaceae</taxon>
        <taxon>Seiridium</taxon>
    </lineage>
</organism>
<keyword evidence="3" id="KW-0560">Oxidoreductase</keyword>
<dbReference type="PANTHER" id="PTHR24320">
    <property type="entry name" value="RETINOL DEHYDROGENASE"/>
    <property type="match status" value="1"/>
</dbReference>
<dbReference type="Pfam" id="PF00106">
    <property type="entry name" value="adh_short"/>
    <property type="match status" value="1"/>
</dbReference>
<evidence type="ECO:0000313" key="4">
    <source>
        <dbReference type="EMBL" id="KAK9781439.1"/>
    </source>
</evidence>
<evidence type="ECO:0000313" key="5">
    <source>
        <dbReference type="Proteomes" id="UP001465668"/>
    </source>
</evidence>
<evidence type="ECO:0000256" key="2">
    <source>
        <dbReference type="ARBA" id="ARBA00022857"/>
    </source>
</evidence>
<accession>A0ABR2Y5G9</accession>
<name>A0ABR2Y5G9_9PEZI</name>
<dbReference type="SUPFAM" id="SSF51735">
    <property type="entry name" value="NAD(P)-binding Rossmann-fold domains"/>
    <property type="match status" value="1"/>
</dbReference>
<dbReference type="Gene3D" id="3.40.50.720">
    <property type="entry name" value="NAD(P)-binding Rossmann-like Domain"/>
    <property type="match status" value="1"/>
</dbReference>
<dbReference type="PRINTS" id="PR00081">
    <property type="entry name" value="GDHRDH"/>
</dbReference>
<proteinExistence type="inferred from homology"/>
<comment type="similarity">
    <text evidence="1">Belongs to the short-chain dehydrogenases/reductases (SDR) family.</text>
</comment>
<dbReference type="PANTHER" id="PTHR24320:SF282">
    <property type="entry name" value="WW DOMAIN-CONTAINING OXIDOREDUCTASE"/>
    <property type="match status" value="1"/>
</dbReference>
<sequence length="313" mass="33262">MLSCAHNKFNPETDIPPLTGETVIVTGGNNGLGLQSVLHFARAGAKVYMCSRSTAKAYAAISSTKSTDPSADIHVLELELGSLESVKTAAQAFLSANDRLNILMLNAGIMAVPEGITKDGYEIQFGTNHLGHAALAKCLLPLMVQRAAQPGSDVRVVTLTSHGQALFAPNEGMLLDQVKGTLSSLGPWGRYGHSKLANIYFAKGLAKHYPQILSVAVHPGGVKGTGLGDTARATSQSWLTQVALAITKKLMMSVEEGVRGQLWASVADRTEVGAGKVYYPVGKEHKGRELVNDERQVDALWDWTENALSASGL</sequence>
<reference evidence="4 5" key="1">
    <citation type="submission" date="2024-02" db="EMBL/GenBank/DDBJ databases">
        <title>First draft genome assembly of two strains of Seiridium cardinale.</title>
        <authorList>
            <person name="Emiliani G."/>
            <person name="Scali E."/>
        </authorList>
    </citation>
    <scope>NUCLEOTIDE SEQUENCE [LARGE SCALE GENOMIC DNA]</scope>
    <source>
        <strain evidence="4 5">BM-138-000479</strain>
    </source>
</reference>
<evidence type="ECO:0000256" key="1">
    <source>
        <dbReference type="ARBA" id="ARBA00006484"/>
    </source>
</evidence>
<protein>
    <submittedName>
        <fullName evidence="4">Uncharacterized protein</fullName>
    </submittedName>
</protein>
<comment type="caution">
    <text evidence="4">The sequence shown here is derived from an EMBL/GenBank/DDBJ whole genome shotgun (WGS) entry which is preliminary data.</text>
</comment>
<keyword evidence="2" id="KW-0521">NADP</keyword>
<dbReference type="EMBL" id="JARVKM010000003">
    <property type="protein sequence ID" value="KAK9781439.1"/>
    <property type="molecule type" value="Genomic_DNA"/>
</dbReference>